<evidence type="ECO:0000256" key="1">
    <source>
        <dbReference type="ARBA" id="ARBA00001231"/>
    </source>
</evidence>
<keyword evidence="10" id="KW-1185">Reference proteome</keyword>
<dbReference type="CDD" id="cd06563">
    <property type="entry name" value="GH20_chitobiase-like"/>
    <property type="match status" value="1"/>
</dbReference>
<evidence type="ECO:0000256" key="4">
    <source>
        <dbReference type="ARBA" id="ARBA00022801"/>
    </source>
</evidence>
<dbReference type="InterPro" id="IPR029018">
    <property type="entry name" value="Hex-like_dom2"/>
</dbReference>
<dbReference type="GO" id="GO:0016020">
    <property type="term" value="C:membrane"/>
    <property type="evidence" value="ECO:0007669"/>
    <property type="project" value="TreeGrafter"/>
</dbReference>
<feature type="domain" description="Glycoside hydrolase family 20 catalytic" evidence="7">
    <location>
        <begin position="182"/>
        <end position="513"/>
    </location>
</feature>
<keyword evidence="4 9" id="KW-0378">Hydrolase</keyword>
<organism evidence="9 10">
    <name type="scientific">Sunxiuqinia elliptica</name>
    <dbReference type="NCBI Taxonomy" id="655355"/>
    <lineage>
        <taxon>Bacteria</taxon>
        <taxon>Pseudomonadati</taxon>
        <taxon>Bacteroidota</taxon>
        <taxon>Bacteroidia</taxon>
        <taxon>Marinilabiliales</taxon>
        <taxon>Prolixibacteraceae</taxon>
        <taxon>Sunxiuqinia</taxon>
    </lineage>
</organism>
<dbReference type="RefSeq" id="WP_212733535.1">
    <property type="nucleotide sequence ID" value="NZ_FONW01000010.1"/>
</dbReference>
<dbReference type="InterPro" id="IPR017853">
    <property type="entry name" value="GH"/>
</dbReference>
<dbReference type="Gene3D" id="3.20.20.80">
    <property type="entry name" value="Glycosidases"/>
    <property type="match status" value="1"/>
</dbReference>
<feature type="active site" description="Proton donor" evidence="6">
    <location>
        <position position="343"/>
    </location>
</feature>
<dbReference type="Pfam" id="PF02838">
    <property type="entry name" value="Glyco_hydro_20b"/>
    <property type="match status" value="1"/>
</dbReference>
<dbReference type="AlphaFoldDB" id="A0A1I2JVK8"/>
<dbReference type="STRING" id="655355.SAMN05216283_11026"/>
<evidence type="ECO:0000313" key="10">
    <source>
        <dbReference type="Proteomes" id="UP000198964"/>
    </source>
</evidence>
<gene>
    <name evidence="9" type="ORF">SAMN05216283_11026</name>
</gene>
<dbReference type="SUPFAM" id="SSF51445">
    <property type="entry name" value="(Trans)glycosidases"/>
    <property type="match status" value="1"/>
</dbReference>
<dbReference type="InterPro" id="IPR015882">
    <property type="entry name" value="HEX_bac_N"/>
</dbReference>
<protein>
    <recommendedName>
        <fullName evidence="3">beta-N-acetylhexosaminidase</fullName>
        <ecNumber evidence="3">3.2.1.52</ecNumber>
    </recommendedName>
</protein>
<dbReference type="EMBL" id="FONW01000010">
    <property type="protein sequence ID" value="SFF58872.1"/>
    <property type="molecule type" value="Genomic_DNA"/>
</dbReference>
<evidence type="ECO:0000256" key="3">
    <source>
        <dbReference type="ARBA" id="ARBA00012663"/>
    </source>
</evidence>
<dbReference type="PANTHER" id="PTHR22600:SF57">
    <property type="entry name" value="BETA-N-ACETYLHEXOSAMINIDASE"/>
    <property type="match status" value="1"/>
</dbReference>
<feature type="domain" description="Beta-hexosaminidase bacterial type N-terminal" evidence="8">
    <location>
        <begin position="52"/>
        <end position="179"/>
    </location>
</feature>
<dbReference type="EC" id="3.2.1.52" evidence="3"/>
<dbReference type="Gene3D" id="3.30.379.10">
    <property type="entry name" value="Chitobiase/beta-hexosaminidase domain 2-like"/>
    <property type="match status" value="1"/>
</dbReference>
<evidence type="ECO:0000256" key="6">
    <source>
        <dbReference type="PIRSR" id="PIRSR625705-1"/>
    </source>
</evidence>
<dbReference type="SUPFAM" id="SSF55545">
    <property type="entry name" value="beta-N-acetylhexosaminidase-like domain"/>
    <property type="match status" value="1"/>
</dbReference>
<accession>A0A1I2JVK8</accession>
<dbReference type="GO" id="GO:0030203">
    <property type="term" value="P:glycosaminoglycan metabolic process"/>
    <property type="evidence" value="ECO:0007669"/>
    <property type="project" value="TreeGrafter"/>
</dbReference>
<dbReference type="InterPro" id="IPR015883">
    <property type="entry name" value="Glyco_hydro_20_cat"/>
</dbReference>
<dbReference type="InterPro" id="IPR025705">
    <property type="entry name" value="Beta_hexosaminidase_sua/sub"/>
</dbReference>
<dbReference type="Proteomes" id="UP000198964">
    <property type="component" value="Unassembled WGS sequence"/>
</dbReference>
<comment type="similarity">
    <text evidence="2">Belongs to the glycosyl hydrolase 20 family.</text>
</comment>
<keyword evidence="5" id="KW-0326">Glycosidase</keyword>
<dbReference type="GO" id="GO:0004563">
    <property type="term" value="F:beta-N-acetylhexosaminidase activity"/>
    <property type="evidence" value="ECO:0007669"/>
    <property type="project" value="UniProtKB-EC"/>
</dbReference>
<evidence type="ECO:0000313" key="9">
    <source>
        <dbReference type="EMBL" id="SFF58872.1"/>
    </source>
</evidence>
<comment type="catalytic activity">
    <reaction evidence="1">
        <text>Hydrolysis of terminal non-reducing N-acetyl-D-hexosamine residues in N-acetyl-beta-D-hexosaminides.</text>
        <dbReference type="EC" id="3.2.1.52"/>
    </reaction>
</comment>
<evidence type="ECO:0000256" key="5">
    <source>
        <dbReference type="ARBA" id="ARBA00023295"/>
    </source>
</evidence>
<name>A0A1I2JVK8_9BACT</name>
<evidence type="ECO:0000259" key="7">
    <source>
        <dbReference type="Pfam" id="PF00728"/>
    </source>
</evidence>
<dbReference type="PRINTS" id="PR00738">
    <property type="entry name" value="GLHYDRLASE20"/>
</dbReference>
<dbReference type="PANTHER" id="PTHR22600">
    <property type="entry name" value="BETA-HEXOSAMINIDASE"/>
    <property type="match status" value="1"/>
</dbReference>
<evidence type="ECO:0000259" key="8">
    <source>
        <dbReference type="Pfam" id="PF02838"/>
    </source>
</evidence>
<dbReference type="Pfam" id="PF00728">
    <property type="entry name" value="Glyco_hydro_20"/>
    <property type="match status" value="1"/>
</dbReference>
<evidence type="ECO:0000256" key="2">
    <source>
        <dbReference type="ARBA" id="ARBA00006285"/>
    </source>
</evidence>
<proteinExistence type="inferred from homology"/>
<dbReference type="GO" id="GO:0005975">
    <property type="term" value="P:carbohydrate metabolic process"/>
    <property type="evidence" value="ECO:0007669"/>
    <property type="project" value="InterPro"/>
</dbReference>
<sequence length="556" mass="64192">MKRLIIFIDRLLYLHQYNDGGSRFLSLPKSFGKWLFLGALMITSSFAALGQHVLPTPLKTEMSSSAYQFGEKLSIGYTGKEKEVAKYLTERLKAYVTIKRTSGTSCDIQLQLTELPQEFGKEGYQLKIDEKAIQLKANTEAGLFYGVQSLLQLLPAEVQAGNEYSLLGYQIPGVLISDAPKYAWRSFMLDSGRQYQTPEFIKRYLDHMAMLKMNVFHWHLTEGQGWRIEIKKYPKLTEIGSKVAEGKEQQGFYTQKEIKEIVEYARKLHITVVPEIDVPGHSEAALTAYPELSCFRETPKTVMSFSDVLFCGGREETYTFLENVLDEVCELFPSSYIHLGGDEAPKGRWNRCPHCQGKIKEEGLANSHELQMYFSARLASYLKTKNKKAIFWGDIIYQDDIQLPDNVIIHWWNWRGHKDLALKNAIQHGYQVIANTNYYSYLNFPVSPWSKYFADRTFDMRTVYENNPSDLDDPDPLVLGMGCALWTDWYVYEHMIDRRVFPRVFALALQMWNSGERLPFDAFYRIVKEKYPVLREKGIDIGPGMKDEIGADYSWE</sequence>
<reference evidence="9 10" key="1">
    <citation type="submission" date="2016-10" db="EMBL/GenBank/DDBJ databases">
        <authorList>
            <person name="de Groot N.N."/>
        </authorList>
    </citation>
    <scope>NUCLEOTIDE SEQUENCE [LARGE SCALE GENOMIC DNA]</scope>
    <source>
        <strain evidence="9 10">CGMCC 1.9156</strain>
    </source>
</reference>